<dbReference type="AlphaFoldDB" id="A0A229S5K8"/>
<evidence type="ECO:0000256" key="3">
    <source>
        <dbReference type="ARBA" id="ARBA00022741"/>
    </source>
</evidence>
<keyword evidence="3" id="KW-0547">Nucleotide-binding</keyword>
<evidence type="ECO:0000256" key="4">
    <source>
        <dbReference type="ARBA" id="ARBA00022840"/>
    </source>
</evidence>
<dbReference type="SUPFAM" id="SSF52540">
    <property type="entry name" value="P-loop containing nucleoside triphosphate hydrolases"/>
    <property type="match status" value="1"/>
</dbReference>
<reference evidence="6 7" key="1">
    <citation type="submission" date="2017-07" db="EMBL/GenBank/DDBJ databases">
        <title>Amycolatopsis alba DSM 44262 Genome sequencing and assembly.</title>
        <authorList>
            <person name="Kaur N."/>
            <person name="Mayilraj S."/>
        </authorList>
    </citation>
    <scope>NUCLEOTIDE SEQUENCE [LARGE SCALE GENOMIC DNA]</scope>
    <source>
        <strain evidence="6 7">DSM 44262</strain>
    </source>
</reference>
<proteinExistence type="inferred from homology"/>
<evidence type="ECO:0000256" key="2">
    <source>
        <dbReference type="ARBA" id="ARBA00022448"/>
    </source>
</evidence>
<feature type="domain" description="ABC transporter" evidence="5">
    <location>
        <begin position="2"/>
        <end position="227"/>
    </location>
</feature>
<evidence type="ECO:0000313" key="6">
    <source>
        <dbReference type="EMBL" id="OXM54217.1"/>
    </source>
</evidence>
<gene>
    <name evidence="6" type="ORF">CFP75_03855</name>
</gene>
<dbReference type="GO" id="GO:0005524">
    <property type="term" value="F:ATP binding"/>
    <property type="evidence" value="ECO:0007669"/>
    <property type="project" value="UniProtKB-KW"/>
</dbReference>
<evidence type="ECO:0000313" key="7">
    <source>
        <dbReference type="Proteomes" id="UP000215563"/>
    </source>
</evidence>
<keyword evidence="2" id="KW-0813">Transport</keyword>
<dbReference type="InterPro" id="IPR003439">
    <property type="entry name" value="ABC_transporter-like_ATP-bd"/>
</dbReference>
<dbReference type="Pfam" id="PF00005">
    <property type="entry name" value="ABC_tran"/>
    <property type="match status" value="1"/>
</dbReference>
<keyword evidence="4 6" id="KW-0067">ATP-binding</keyword>
<dbReference type="Proteomes" id="UP000215563">
    <property type="component" value="Unassembled WGS sequence"/>
</dbReference>
<dbReference type="InterPro" id="IPR003593">
    <property type="entry name" value="AAA+_ATPase"/>
</dbReference>
<dbReference type="PROSITE" id="PS50893">
    <property type="entry name" value="ABC_TRANSPORTER_2"/>
    <property type="match status" value="1"/>
</dbReference>
<comment type="similarity">
    <text evidence="1">Belongs to the ABC transporter superfamily.</text>
</comment>
<evidence type="ECO:0000256" key="1">
    <source>
        <dbReference type="ARBA" id="ARBA00005417"/>
    </source>
</evidence>
<dbReference type="SMART" id="SM00382">
    <property type="entry name" value="AAA"/>
    <property type="match status" value="1"/>
</dbReference>
<keyword evidence="7" id="KW-1185">Reference proteome</keyword>
<organism evidence="6 7">
    <name type="scientific">Amycolatopsis alba DSM 44262</name>
    <dbReference type="NCBI Taxonomy" id="1125972"/>
    <lineage>
        <taxon>Bacteria</taxon>
        <taxon>Bacillati</taxon>
        <taxon>Actinomycetota</taxon>
        <taxon>Actinomycetes</taxon>
        <taxon>Pseudonocardiales</taxon>
        <taxon>Pseudonocardiaceae</taxon>
        <taxon>Amycolatopsis</taxon>
    </lineage>
</organism>
<dbReference type="InterPro" id="IPR027417">
    <property type="entry name" value="P-loop_NTPase"/>
</dbReference>
<sequence>MITARDLTKKYGSTTAVRSLSFDIKPGVVTGFLGPNGAGKSTTMRMILGLDAPSGGSVTVGGKAYRDLPAPMREVGALLDAKAVHGSRTAYRHLQWVAQAGGLSRKRVDEVLDTVGLTEVAGKKVGGFSLGMYQRLGIATALLGDPPTLLFDEPVNGLDPEGIFWIRTLMQDLAAEGRTVFVSSHLMNEMEETAAHVIVIGRGELIADLPITDLTQRSSRNHVRVVSPQVTELAEALERAGGTVTKREDGSLTVIGLDAPQIGDIALERRLGLHELTPVRASLEAAFMDLTRDSVQYRSANEHKLAETVRALASEGSD</sequence>
<comment type="caution">
    <text evidence="6">The sequence shown here is derived from an EMBL/GenBank/DDBJ whole genome shotgun (WGS) entry which is preliminary data.</text>
</comment>
<evidence type="ECO:0000259" key="5">
    <source>
        <dbReference type="PROSITE" id="PS50893"/>
    </source>
</evidence>
<dbReference type="GO" id="GO:0016887">
    <property type="term" value="F:ATP hydrolysis activity"/>
    <property type="evidence" value="ECO:0007669"/>
    <property type="project" value="InterPro"/>
</dbReference>
<accession>A0A229S5K8</accession>
<name>A0A229S5K8_AMYAL</name>
<dbReference type="OrthoDB" id="9804819at2"/>
<dbReference type="RefSeq" id="WP_020635254.1">
    <property type="nucleotide sequence ID" value="NZ_KB913032.1"/>
</dbReference>
<dbReference type="Gene3D" id="3.40.50.300">
    <property type="entry name" value="P-loop containing nucleotide triphosphate hydrolases"/>
    <property type="match status" value="1"/>
</dbReference>
<dbReference type="PANTHER" id="PTHR43335:SF4">
    <property type="entry name" value="ABC TRANSPORTER, ATP-BINDING PROTEIN"/>
    <property type="match status" value="1"/>
</dbReference>
<dbReference type="EMBL" id="NMQU01000013">
    <property type="protein sequence ID" value="OXM54217.1"/>
    <property type="molecule type" value="Genomic_DNA"/>
</dbReference>
<protein>
    <submittedName>
        <fullName evidence="6">Multidrug ABC transporter ATP-binding protein</fullName>
    </submittedName>
</protein>
<dbReference type="PANTHER" id="PTHR43335">
    <property type="entry name" value="ABC TRANSPORTER, ATP-BINDING PROTEIN"/>
    <property type="match status" value="1"/>
</dbReference>